<comment type="caution">
    <text evidence="2">The sequence shown here is derived from an EMBL/GenBank/DDBJ whole genome shotgun (WGS) entry which is preliminary data.</text>
</comment>
<feature type="transmembrane region" description="Helical" evidence="1">
    <location>
        <begin position="339"/>
        <end position="359"/>
    </location>
</feature>
<evidence type="ECO:0000313" key="3">
    <source>
        <dbReference type="Proteomes" id="UP000243820"/>
    </source>
</evidence>
<accession>A0AAX0Q9Y7</accession>
<gene>
    <name evidence="2" type="ORF">ASJ83_07565</name>
</gene>
<proteinExistence type="predicted"/>
<dbReference type="Proteomes" id="UP000243820">
    <property type="component" value="Unassembled WGS sequence"/>
</dbReference>
<dbReference type="EMBL" id="LMVO01000001">
    <property type="protein sequence ID" value="PAV10301.1"/>
    <property type="molecule type" value="Genomic_DNA"/>
</dbReference>
<evidence type="ECO:0000313" key="2">
    <source>
        <dbReference type="EMBL" id="PAV10301.1"/>
    </source>
</evidence>
<dbReference type="AlphaFoldDB" id="A0AAX0Q9Y7"/>
<keyword evidence="1" id="KW-0472">Membrane</keyword>
<evidence type="ECO:0000256" key="1">
    <source>
        <dbReference type="SAM" id="Phobius"/>
    </source>
</evidence>
<keyword evidence="1" id="KW-1133">Transmembrane helix</keyword>
<sequence>MRCRFLLLLLVLSLFIVPAAAEIIFTCPSQEFSVDPGESISLKLGVDQNTGSDIQGKLTINEIRISGTSVFRESRITDRTVFSDASSFPVNIPAISEGDELVVNLVFTYTDASGTMRDVTLPPVTIRTGPITGQLSPIRSAESIHVVKPSVSSGSGTAADPSSQIAGSVISNSADQLPDLSLNLTENHDEEFTSHLRTLPEFTFLEESITSYGFLVSKTFVTSSASDAGTFSIGYRNANGNEAEIAGNVSGPLFSASSLTDAPAGIPLILKKDTRYLSAVSEVNAEGYLHTGTMSDVHDGDVVIVVHLENPEGKAAEITAHLNNGGVTSVETSFETDLFSPWMIIALLLTTGILILFYWNRRRLSVISLPSSPKIDGASNISLADEYLLCAKAAFEKGLYQDASAYAGKSLRYFLTGDREVTTDELLSRDISPRAADLLLRCRDAGFSHREIEKQWAEKIINEVEKYISYDYNN</sequence>
<reference evidence="2 3" key="1">
    <citation type="journal article" date="2017" name="BMC Genomics">
        <title>Genomic analysis of methanogenic archaea reveals a shift towards energy conservation.</title>
        <authorList>
            <person name="Gilmore S.P."/>
            <person name="Henske J.K."/>
            <person name="Sexton J.A."/>
            <person name="Solomon K.V."/>
            <person name="Seppala S."/>
            <person name="Yoo J.I."/>
            <person name="Huyett L.M."/>
            <person name="Pressman A."/>
            <person name="Cogan J.Z."/>
            <person name="Kivenson V."/>
            <person name="Peng X."/>
            <person name="Tan Y."/>
            <person name="Valentine D.L."/>
            <person name="O'Malley M.A."/>
        </authorList>
    </citation>
    <scope>NUCLEOTIDE SEQUENCE [LARGE SCALE GENOMIC DNA]</scope>
    <source>
        <strain evidence="2 3">XII</strain>
    </source>
</reference>
<protein>
    <recommendedName>
        <fullName evidence="4">Protein BatD</fullName>
    </recommendedName>
</protein>
<keyword evidence="1" id="KW-0812">Transmembrane</keyword>
<organism evidence="2 3">
    <name type="scientific">Methanocorpusculum parvum</name>
    <dbReference type="NCBI Taxonomy" id="2193"/>
    <lineage>
        <taxon>Archaea</taxon>
        <taxon>Methanobacteriati</taxon>
        <taxon>Methanobacteriota</taxon>
        <taxon>Stenosarchaea group</taxon>
        <taxon>Methanomicrobia</taxon>
        <taxon>Methanomicrobiales</taxon>
        <taxon>Methanocorpusculaceae</taxon>
        <taxon>Methanocorpusculum</taxon>
    </lineage>
</organism>
<keyword evidence="3" id="KW-1185">Reference proteome</keyword>
<dbReference type="RefSeq" id="WP_095641697.1">
    <property type="nucleotide sequence ID" value="NZ_LMVO01000001.1"/>
</dbReference>
<evidence type="ECO:0008006" key="4">
    <source>
        <dbReference type="Google" id="ProtNLM"/>
    </source>
</evidence>
<name>A0AAX0Q9Y7_9EURY</name>